<feature type="binding site" evidence="7">
    <location>
        <position position="117"/>
    </location>
    <ligand>
        <name>CoA</name>
        <dbReference type="ChEBI" id="CHEBI:57287"/>
    </ligand>
</feature>
<evidence type="ECO:0000256" key="4">
    <source>
        <dbReference type="ARBA" id="ARBA00067747"/>
    </source>
</evidence>
<dbReference type="InterPro" id="IPR022694">
    <property type="entry name" value="3-OHacyl-CoA_DH"/>
</dbReference>
<accession>A0A939DAA1</accession>
<evidence type="ECO:0000313" key="10">
    <source>
        <dbReference type="EMBL" id="MBN7774107.1"/>
    </source>
</evidence>
<evidence type="ECO:0000259" key="8">
    <source>
        <dbReference type="Pfam" id="PF00725"/>
    </source>
</evidence>
<feature type="site" description="Important for catalytic activity" evidence="5">
    <location>
        <position position="138"/>
    </location>
</feature>
<dbReference type="Gene3D" id="1.10.1040.10">
    <property type="entry name" value="N-(1-d-carboxylethyl)-l-norvaline Dehydrogenase, domain 2"/>
    <property type="match status" value="1"/>
</dbReference>
<evidence type="ECO:0000256" key="7">
    <source>
        <dbReference type="PIRSR" id="PIRSR000105-3"/>
    </source>
</evidence>
<feature type="domain" description="3-hydroxyacyl-CoA dehydrogenase C-terminal" evidence="8">
    <location>
        <begin position="185"/>
        <end position="280"/>
    </location>
</feature>
<feature type="binding site" evidence="6">
    <location>
        <position position="272"/>
    </location>
    <ligand>
        <name>NAD(+)</name>
        <dbReference type="ChEBI" id="CHEBI:57540"/>
    </ligand>
</feature>
<gene>
    <name evidence="10" type="ORF">JYB65_12095</name>
</gene>
<dbReference type="Pfam" id="PF02737">
    <property type="entry name" value="3HCDH_N"/>
    <property type="match status" value="1"/>
</dbReference>
<dbReference type="SUPFAM" id="SSF48179">
    <property type="entry name" value="6-phosphogluconate dehydrogenase C-terminal domain-like"/>
    <property type="match status" value="1"/>
</dbReference>
<dbReference type="InterPro" id="IPR036291">
    <property type="entry name" value="NAD(P)-bd_dom_sf"/>
</dbReference>
<comment type="similarity">
    <text evidence="2">Belongs to the 3-hydroxyacyl-CoA dehydrogenase family.</text>
</comment>
<feature type="binding site" evidence="6">
    <location>
        <position position="90"/>
    </location>
    <ligand>
        <name>NAD(+)</name>
        <dbReference type="ChEBI" id="CHEBI:57540"/>
    </ligand>
</feature>
<organism evidence="10 11">
    <name type="scientific">Clostridium aminobutyricum</name>
    <dbReference type="NCBI Taxonomy" id="33953"/>
    <lineage>
        <taxon>Bacteria</taxon>
        <taxon>Bacillati</taxon>
        <taxon>Bacillota</taxon>
        <taxon>Clostridia</taxon>
        <taxon>Eubacteriales</taxon>
        <taxon>Clostridiaceae</taxon>
        <taxon>Clostridium</taxon>
    </lineage>
</organism>
<dbReference type="Gene3D" id="3.40.50.720">
    <property type="entry name" value="NAD(P)-binding Rossmann-like Domain"/>
    <property type="match status" value="1"/>
</dbReference>
<feature type="binding site" evidence="6">
    <location>
        <position position="117"/>
    </location>
    <ligand>
        <name>NAD(+)</name>
        <dbReference type="ChEBI" id="CHEBI:57540"/>
    </ligand>
</feature>
<keyword evidence="6" id="KW-0520">NAD</keyword>
<sequence>MKTVFVIGSGAMGSGIAQNCLTAGYKVILRDISEVQLSKAAQGIEKSLARQVSKERMTSADKDAALARLTTTTSLLQVSEADMIIEAASEKKDIKKAIFAEICKLCRQDAILTTNTSSISITEIAGVVSNPSRFIGTHFFNPVPVMKLLEVVRGLTTSDETVSIAVAFGKTLGKEIIVSKDNPAFIVNRMLDPMINEAISLLEAGIGSVDDIDRGMRFGLNHPMGPLELIDMAGIDIELAVMEVLLAETGDPKYRPSNLLKNMVRANLLGKKTGKGFYIYHEDGSKEPNPELLGYLK</sequence>
<dbReference type="InterPro" id="IPR006108">
    <property type="entry name" value="3HC_DH_C"/>
</dbReference>
<dbReference type="InterPro" id="IPR013328">
    <property type="entry name" value="6PGD_dom2"/>
</dbReference>
<protein>
    <recommendedName>
        <fullName evidence="4">3-hydroxybutyryl-CoA dehydrogenase</fullName>
    </recommendedName>
</protein>
<dbReference type="FunFam" id="3.40.50.720:FF:000009">
    <property type="entry name" value="Fatty oxidation complex, alpha subunit"/>
    <property type="match status" value="1"/>
</dbReference>
<reference evidence="10" key="1">
    <citation type="submission" date="2021-02" db="EMBL/GenBank/DDBJ databases">
        <title>Abyssanaerobacter marinus gen.nov., sp., nov, anaerobic bacterium isolated from the Onnuri vent field of Indian Ocean and suggestion of Mogibacteriaceae fam. nov., and proposal of reclassification of ambiguous this family's genus member.</title>
        <authorList>
            <person name="Kim Y.J."/>
            <person name="Yang J.-A."/>
        </authorList>
    </citation>
    <scope>NUCLEOTIDE SEQUENCE</scope>
    <source>
        <strain evidence="10">DSM 2634</strain>
    </source>
</reference>
<feature type="binding site" evidence="6">
    <location>
        <position position="141"/>
    </location>
    <ligand>
        <name>NAD(+)</name>
        <dbReference type="ChEBI" id="CHEBI:57540"/>
    </ligand>
</feature>
<feature type="binding site" evidence="6">
    <location>
        <begin position="8"/>
        <end position="13"/>
    </location>
    <ligand>
        <name>NAD(+)</name>
        <dbReference type="ChEBI" id="CHEBI:57540"/>
    </ligand>
</feature>
<dbReference type="PROSITE" id="PS00067">
    <property type="entry name" value="3HCDH"/>
    <property type="match status" value="1"/>
</dbReference>
<dbReference type="EMBL" id="JAFJZZ010000006">
    <property type="protein sequence ID" value="MBN7774107.1"/>
    <property type="molecule type" value="Genomic_DNA"/>
</dbReference>
<comment type="pathway">
    <text evidence="1">Lipid metabolism; butanoate metabolism.</text>
</comment>
<dbReference type="InterPro" id="IPR008927">
    <property type="entry name" value="6-PGluconate_DH-like_C_sf"/>
</dbReference>
<dbReference type="GO" id="GO:0070403">
    <property type="term" value="F:NAD+ binding"/>
    <property type="evidence" value="ECO:0007669"/>
    <property type="project" value="InterPro"/>
</dbReference>
<feature type="binding site" evidence="7">
    <location>
        <position position="47"/>
    </location>
    <ligand>
        <name>CoA</name>
        <dbReference type="ChEBI" id="CHEBI:57287"/>
    </ligand>
</feature>
<evidence type="ECO:0000256" key="3">
    <source>
        <dbReference type="ARBA" id="ARBA00023002"/>
    </source>
</evidence>
<evidence type="ECO:0000256" key="2">
    <source>
        <dbReference type="ARBA" id="ARBA00009463"/>
    </source>
</evidence>
<keyword evidence="11" id="KW-1185">Reference proteome</keyword>
<evidence type="ECO:0000259" key="9">
    <source>
        <dbReference type="Pfam" id="PF02737"/>
    </source>
</evidence>
<keyword evidence="3" id="KW-0560">Oxidoreductase</keyword>
<dbReference type="InterPro" id="IPR006176">
    <property type="entry name" value="3-OHacyl-CoA_DH_NAD-bd"/>
</dbReference>
<dbReference type="PIRSF" id="PIRSF000105">
    <property type="entry name" value="HCDH"/>
    <property type="match status" value="1"/>
</dbReference>
<dbReference type="GO" id="GO:0006631">
    <property type="term" value="P:fatty acid metabolic process"/>
    <property type="evidence" value="ECO:0007669"/>
    <property type="project" value="InterPro"/>
</dbReference>
<dbReference type="InterPro" id="IPR006180">
    <property type="entry name" value="3-OHacyl-CoA_DH_CS"/>
</dbReference>
<dbReference type="PANTHER" id="PTHR48075:SF5">
    <property type="entry name" value="3-HYDROXYBUTYRYL-COA DEHYDROGENASE"/>
    <property type="match status" value="1"/>
</dbReference>
<feature type="binding site" evidence="6">
    <location>
        <position position="31"/>
    </location>
    <ligand>
        <name>NAD(+)</name>
        <dbReference type="ChEBI" id="CHEBI:57540"/>
    </ligand>
</feature>
<dbReference type="GO" id="GO:0016616">
    <property type="term" value="F:oxidoreductase activity, acting on the CH-OH group of donors, NAD or NADP as acceptor"/>
    <property type="evidence" value="ECO:0007669"/>
    <property type="project" value="InterPro"/>
</dbReference>
<dbReference type="Pfam" id="PF00725">
    <property type="entry name" value="3HCDH"/>
    <property type="match status" value="1"/>
</dbReference>
<evidence type="ECO:0000313" key="11">
    <source>
        <dbReference type="Proteomes" id="UP000664545"/>
    </source>
</evidence>
<comment type="caution">
    <text evidence="10">The sequence shown here is derived from an EMBL/GenBank/DDBJ whole genome shotgun (WGS) entry which is preliminary data.</text>
</comment>
<feature type="binding site" evidence="6">
    <location>
        <position position="95"/>
    </location>
    <ligand>
        <name>NAD(+)</name>
        <dbReference type="ChEBI" id="CHEBI:57540"/>
    </ligand>
</feature>
<dbReference type="SUPFAM" id="SSF51735">
    <property type="entry name" value="NAD(P)-binding Rossmann-fold domains"/>
    <property type="match status" value="1"/>
</dbReference>
<evidence type="ECO:0000256" key="6">
    <source>
        <dbReference type="PIRSR" id="PIRSR000105-2"/>
    </source>
</evidence>
<feature type="binding site" evidence="7">
    <location>
        <position position="54"/>
    </location>
    <ligand>
        <name>CoA</name>
        <dbReference type="ChEBI" id="CHEBI:57287"/>
    </ligand>
</feature>
<feature type="domain" description="3-hydroxyacyl-CoA dehydrogenase NAD binding" evidence="9">
    <location>
        <begin position="3"/>
        <end position="181"/>
    </location>
</feature>
<dbReference type="RefSeq" id="WP_206582995.1">
    <property type="nucleotide sequence ID" value="NZ_JAFJZZ010000006.1"/>
</dbReference>
<evidence type="ECO:0000256" key="5">
    <source>
        <dbReference type="PIRSR" id="PIRSR000105-1"/>
    </source>
</evidence>
<proteinExistence type="inferred from homology"/>
<evidence type="ECO:0000256" key="1">
    <source>
        <dbReference type="ARBA" id="ARBA00005086"/>
    </source>
</evidence>
<dbReference type="Proteomes" id="UP000664545">
    <property type="component" value="Unassembled WGS sequence"/>
</dbReference>
<name>A0A939DAA1_CLOAM</name>
<dbReference type="PANTHER" id="PTHR48075">
    <property type="entry name" value="3-HYDROXYACYL-COA DEHYDROGENASE FAMILY PROTEIN"/>
    <property type="match status" value="1"/>
</dbReference>
<dbReference type="AlphaFoldDB" id="A0A939DAA1"/>